<dbReference type="AlphaFoldDB" id="A0AAV5LDL0"/>
<dbReference type="Gene3D" id="1.20.120.160">
    <property type="entry name" value="HPT domain"/>
    <property type="match status" value="1"/>
</dbReference>
<dbReference type="InterPro" id="IPR036641">
    <property type="entry name" value="HPT_dom_sf"/>
</dbReference>
<sequence>MESLVFRAQTAQRKVSVWRLFSVRHIEKEAEGILNHMHGIGLVSKDFVTHNGVMLSRSQRPRRAFTERMKDYMQGISGRLGEVIKHLDGVTLHVQDEDVNFNAVANSVIDLREVCDAFGAVGMALHCSELLVTIRQGGVARSNDILQRLREETNKLFLHLEVLIQVVSL</sequence>
<dbReference type="Proteomes" id="UP001054252">
    <property type="component" value="Unassembled WGS sequence"/>
</dbReference>
<evidence type="ECO:0000313" key="1">
    <source>
        <dbReference type="EMBL" id="GKV35004.1"/>
    </source>
</evidence>
<proteinExistence type="predicted"/>
<dbReference type="EMBL" id="BPVZ01000108">
    <property type="protein sequence ID" value="GKV35004.1"/>
    <property type="molecule type" value="Genomic_DNA"/>
</dbReference>
<organism evidence="1 2">
    <name type="scientific">Rubroshorea leprosula</name>
    <dbReference type="NCBI Taxonomy" id="152421"/>
    <lineage>
        <taxon>Eukaryota</taxon>
        <taxon>Viridiplantae</taxon>
        <taxon>Streptophyta</taxon>
        <taxon>Embryophyta</taxon>
        <taxon>Tracheophyta</taxon>
        <taxon>Spermatophyta</taxon>
        <taxon>Magnoliopsida</taxon>
        <taxon>eudicotyledons</taxon>
        <taxon>Gunneridae</taxon>
        <taxon>Pentapetalae</taxon>
        <taxon>rosids</taxon>
        <taxon>malvids</taxon>
        <taxon>Malvales</taxon>
        <taxon>Dipterocarpaceae</taxon>
        <taxon>Rubroshorea</taxon>
    </lineage>
</organism>
<gene>
    <name evidence="1" type="ORF">SLEP1_g43326</name>
</gene>
<reference evidence="1 2" key="1">
    <citation type="journal article" date="2021" name="Commun. Biol.">
        <title>The genome of Shorea leprosula (Dipterocarpaceae) highlights the ecological relevance of drought in aseasonal tropical rainforests.</title>
        <authorList>
            <person name="Ng K.K.S."/>
            <person name="Kobayashi M.J."/>
            <person name="Fawcett J.A."/>
            <person name="Hatakeyama M."/>
            <person name="Paape T."/>
            <person name="Ng C.H."/>
            <person name="Ang C.C."/>
            <person name="Tnah L.H."/>
            <person name="Lee C.T."/>
            <person name="Nishiyama T."/>
            <person name="Sese J."/>
            <person name="O'Brien M.J."/>
            <person name="Copetti D."/>
            <person name="Mohd Noor M.I."/>
            <person name="Ong R.C."/>
            <person name="Putra M."/>
            <person name="Sireger I.Z."/>
            <person name="Indrioko S."/>
            <person name="Kosugi Y."/>
            <person name="Izuno A."/>
            <person name="Isagi Y."/>
            <person name="Lee S.L."/>
            <person name="Shimizu K.K."/>
        </authorList>
    </citation>
    <scope>NUCLEOTIDE SEQUENCE [LARGE SCALE GENOMIC DNA]</scope>
    <source>
        <strain evidence="1">214</strain>
    </source>
</reference>
<comment type="caution">
    <text evidence="1">The sequence shown here is derived from an EMBL/GenBank/DDBJ whole genome shotgun (WGS) entry which is preliminary data.</text>
</comment>
<dbReference type="GO" id="GO:0000160">
    <property type="term" value="P:phosphorelay signal transduction system"/>
    <property type="evidence" value="ECO:0007669"/>
    <property type="project" value="InterPro"/>
</dbReference>
<keyword evidence="2" id="KW-1185">Reference proteome</keyword>
<accession>A0AAV5LDL0</accession>
<evidence type="ECO:0000313" key="2">
    <source>
        <dbReference type="Proteomes" id="UP001054252"/>
    </source>
</evidence>
<protein>
    <submittedName>
        <fullName evidence="1">Uncharacterized protein</fullName>
    </submittedName>
</protein>
<name>A0AAV5LDL0_9ROSI</name>